<evidence type="ECO:0000256" key="7">
    <source>
        <dbReference type="SAM" id="MobiDB-lite"/>
    </source>
</evidence>
<evidence type="ECO:0000256" key="3">
    <source>
        <dbReference type="ARBA" id="ARBA00022723"/>
    </source>
</evidence>
<gene>
    <name evidence="10" type="primary">YAB 2B</name>
</gene>
<protein>
    <submittedName>
        <fullName evidence="10">YABBY transcription factor</fullName>
    </submittedName>
</protein>
<dbReference type="InterPro" id="IPR056775">
    <property type="entry name" value="YABBY_C"/>
</dbReference>
<dbReference type="InterPro" id="IPR056776">
    <property type="entry name" value="YABBY_N"/>
</dbReference>
<evidence type="ECO:0000256" key="2">
    <source>
        <dbReference type="ARBA" id="ARBA00010325"/>
    </source>
</evidence>
<reference evidence="10" key="1">
    <citation type="journal article" date="2016" name="Evol. Dev.">
        <title>Evolution of the YABBY gene family in seed plants.</title>
        <authorList>
            <person name="Finet C."/>
            <person name="Floyd S.K."/>
            <person name="Conway S.J."/>
            <person name="Zhong B."/>
            <person name="Scutt C.P."/>
            <person name="Bowman J.L."/>
        </authorList>
    </citation>
    <scope>NUCLEOTIDE SEQUENCE</scope>
</reference>
<dbReference type="GO" id="GO:0005634">
    <property type="term" value="C:nucleus"/>
    <property type="evidence" value="ECO:0007669"/>
    <property type="project" value="UniProtKB-SubCell"/>
</dbReference>
<dbReference type="GO" id="GO:0045165">
    <property type="term" value="P:cell fate commitment"/>
    <property type="evidence" value="ECO:0007669"/>
    <property type="project" value="TreeGrafter"/>
</dbReference>
<evidence type="ECO:0000259" key="8">
    <source>
        <dbReference type="Pfam" id="PF04690"/>
    </source>
</evidence>
<name>A0A140KQD6_GINBI</name>
<dbReference type="SUPFAM" id="SSF47095">
    <property type="entry name" value="HMG-box"/>
    <property type="match status" value="1"/>
</dbReference>
<dbReference type="Pfam" id="PF04690">
    <property type="entry name" value="YABBY"/>
    <property type="match status" value="1"/>
</dbReference>
<dbReference type="GO" id="GO:0008270">
    <property type="term" value="F:zinc ion binding"/>
    <property type="evidence" value="ECO:0007669"/>
    <property type="project" value="UniProtKB-KW"/>
</dbReference>
<keyword evidence="5" id="KW-0862">Zinc</keyword>
<evidence type="ECO:0000256" key="5">
    <source>
        <dbReference type="ARBA" id="ARBA00022833"/>
    </source>
</evidence>
<feature type="compositionally biased region" description="Polar residues" evidence="7">
    <location>
        <begin position="70"/>
        <end position="80"/>
    </location>
</feature>
<keyword evidence="3" id="KW-0479">Metal-binding</keyword>
<evidence type="ECO:0000313" key="10">
    <source>
        <dbReference type="EMBL" id="CTQ35248.1"/>
    </source>
</evidence>
<organism evidence="10">
    <name type="scientific">Ginkgo biloba</name>
    <name type="common">Ginkgo</name>
    <name type="synonym">Maidenhair tree</name>
    <dbReference type="NCBI Taxonomy" id="3311"/>
    <lineage>
        <taxon>Eukaryota</taxon>
        <taxon>Viridiplantae</taxon>
        <taxon>Streptophyta</taxon>
        <taxon>Embryophyta</taxon>
        <taxon>Tracheophyta</taxon>
        <taxon>Spermatophyta</taxon>
        <taxon>Ginkgoidae</taxon>
        <taxon>Ginkgoales</taxon>
        <taxon>Ginkgoaceae</taxon>
        <taxon>Ginkgo</taxon>
    </lineage>
</organism>
<dbReference type="Pfam" id="PF24868">
    <property type="entry name" value="YABBY_N"/>
    <property type="match status" value="1"/>
</dbReference>
<dbReference type="CDD" id="cd00084">
    <property type="entry name" value="HMG-box_SF"/>
    <property type="match status" value="1"/>
</dbReference>
<feature type="compositionally biased region" description="Polar residues" evidence="7">
    <location>
        <begin position="190"/>
        <end position="204"/>
    </location>
</feature>
<dbReference type="InterPro" id="IPR036910">
    <property type="entry name" value="HMG_box_dom_sf"/>
</dbReference>
<dbReference type="InterPro" id="IPR006780">
    <property type="entry name" value="YABBY"/>
</dbReference>
<dbReference type="PANTHER" id="PTHR31675">
    <property type="entry name" value="PROTEIN YABBY 6-RELATED"/>
    <property type="match status" value="1"/>
</dbReference>
<feature type="region of interest" description="Disordered" evidence="7">
    <location>
        <begin position="190"/>
        <end position="215"/>
    </location>
</feature>
<feature type="region of interest" description="Disordered" evidence="7">
    <location>
        <begin position="70"/>
        <end position="101"/>
    </location>
</feature>
<dbReference type="EMBL" id="LN871574">
    <property type="protein sequence ID" value="CTQ35248.1"/>
    <property type="molecule type" value="mRNA"/>
</dbReference>
<feature type="domain" description="YABBY protein C-terminal" evidence="8">
    <location>
        <begin position="117"/>
        <end position="167"/>
    </location>
</feature>
<sequence>MSSSCVNDLAVASEHLCYVNCNYCSTVLAVSVPCSRLFNIVTVRCGHCTNLLSVEMRGILQPQVWKTPDSNISLKNSSTPRENKNDSTSSSNSRRDDTIKISCSGNDQRISIDRPTSEKKQRVPSAYNIFIKEEIQRIKAGNPDMSHKEAFSTAAKNWAHFPRIQLGLMLENSKQDKSHVDGDEISLESKASSVTNNDHPTKSPNPCELYHRIPY</sequence>
<dbReference type="Gene3D" id="1.10.30.10">
    <property type="entry name" value="High mobility group box domain"/>
    <property type="match status" value="1"/>
</dbReference>
<evidence type="ECO:0000256" key="6">
    <source>
        <dbReference type="ARBA" id="ARBA00023242"/>
    </source>
</evidence>
<keyword evidence="4" id="KW-0863">Zinc-finger</keyword>
<comment type="subcellular location">
    <subcellularLocation>
        <location evidence="1">Nucleus</location>
    </subcellularLocation>
</comment>
<evidence type="ECO:0000256" key="1">
    <source>
        <dbReference type="ARBA" id="ARBA00004123"/>
    </source>
</evidence>
<accession>A0A140KQD6</accession>
<keyword evidence="6" id="KW-0539">Nucleus</keyword>
<dbReference type="AlphaFoldDB" id="A0A140KQD6"/>
<comment type="similarity">
    <text evidence="2">Belongs to the YABBY family.</text>
</comment>
<proteinExistence type="evidence at transcript level"/>
<evidence type="ECO:0000256" key="4">
    <source>
        <dbReference type="ARBA" id="ARBA00022771"/>
    </source>
</evidence>
<feature type="domain" description="YABBY N-terminal" evidence="9">
    <location>
        <begin position="12"/>
        <end position="62"/>
    </location>
</feature>
<evidence type="ECO:0000259" key="9">
    <source>
        <dbReference type="Pfam" id="PF24868"/>
    </source>
</evidence>